<reference evidence="4" key="1">
    <citation type="journal article" date="2020" name="Syst. Appl. Microbiol.">
        <title>Streptomyces alkaliterrae sp. nov., isolated from an alkaline soil, and emended descriptions of Streptomyces alkaliphilus, Streptomyces calidiresistens and Streptomyces durbertensis.</title>
        <authorList>
            <person name="Swiecimska M."/>
            <person name="Golinska P."/>
            <person name="Nouioui I."/>
            <person name="Wypij M."/>
            <person name="Rai M."/>
            <person name="Sangal V."/>
            <person name="Goodfellow M."/>
        </authorList>
    </citation>
    <scope>NUCLEOTIDE SEQUENCE [LARGE SCALE GENOMIC DNA]</scope>
    <source>
        <strain evidence="4">DSM 104538</strain>
    </source>
</reference>
<dbReference type="Pfam" id="PF10282">
    <property type="entry name" value="Lactonase"/>
    <property type="match status" value="1"/>
</dbReference>
<feature type="region of interest" description="Disordered" evidence="2">
    <location>
        <begin position="121"/>
        <end position="149"/>
    </location>
</feature>
<accession>A0ABR6ECR7</accession>
<dbReference type="PANTHER" id="PTHR30344">
    <property type="entry name" value="6-PHOSPHOGLUCONOLACTONASE-RELATED"/>
    <property type="match status" value="1"/>
</dbReference>
<proteinExistence type="inferred from homology"/>
<evidence type="ECO:0000313" key="3">
    <source>
        <dbReference type="EMBL" id="MBB1243038.1"/>
    </source>
</evidence>
<protein>
    <submittedName>
        <fullName evidence="3">Lactonase family protein</fullName>
    </submittedName>
</protein>
<dbReference type="PANTHER" id="PTHR30344:SF1">
    <property type="entry name" value="6-PHOSPHOGLUCONOLACTONASE"/>
    <property type="match status" value="1"/>
</dbReference>
<name>A0ABR6ECR7_9ACTN</name>
<dbReference type="InterPro" id="IPR019405">
    <property type="entry name" value="Lactonase_7-beta_prop"/>
</dbReference>
<dbReference type="InterPro" id="IPR015943">
    <property type="entry name" value="WD40/YVTN_repeat-like_dom_sf"/>
</dbReference>
<dbReference type="RefSeq" id="WP_182854445.1">
    <property type="nucleotide sequence ID" value="NZ_WMLF01000049.1"/>
</dbReference>
<dbReference type="SUPFAM" id="SSF51004">
    <property type="entry name" value="C-terminal (heme d1) domain of cytochrome cd1-nitrite reductase"/>
    <property type="match status" value="1"/>
</dbReference>
<evidence type="ECO:0000313" key="4">
    <source>
        <dbReference type="Proteomes" id="UP000766698"/>
    </source>
</evidence>
<dbReference type="InterPro" id="IPR011048">
    <property type="entry name" value="Haem_d1_sf"/>
</dbReference>
<sequence length="350" mass="36581">MAETAGGQRVYIGSFTEAGGRGVTVALVDPDTGALTVTGHHHTVANPSYLALAPGSGTLYAVSETDHGSVAAHSLARPDSPDLIGAAVPVDASAPTHLTVAAGQLFTANYGSGSVSALTVRQDGSLGGRPPSTAVHTGSGPDRDRQAGPHAHCVVADPRWRWLLSADLGTDSVWVYRLEHTEPGLSLHAEVPMAPGSGPRHLGFHPAGDRVYTVNELDSTLTVCRWDAQAGKLEPAASVSTRPPRARGANHPSALVISPDGLRAWVANRGDDTIAVFGLDPARQSVELIDTVSCGGHWPRDLVLDPSGRRLYAANERSGEVVWFDVDARTGTPYRAGELRVPAVSCLVFA</sequence>
<keyword evidence="4" id="KW-1185">Reference proteome</keyword>
<gene>
    <name evidence="3" type="ORF">GL263_05585</name>
</gene>
<dbReference type="Gene3D" id="2.130.10.10">
    <property type="entry name" value="YVTN repeat-like/Quinoprotein amine dehydrogenase"/>
    <property type="match status" value="1"/>
</dbReference>
<evidence type="ECO:0000256" key="1">
    <source>
        <dbReference type="ARBA" id="ARBA00005564"/>
    </source>
</evidence>
<comment type="similarity">
    <text evidence="1">Belongs to the cycloisomerase 2 family.</text>
</comment>
<dbReference type="InterPro" id="IPR050282">
    <property type="entry name" value="Cycloisomerase_2"/>
</dbReference>
<comment type="caution">
    <text evidence="3">The sequence shown here is derived from an EMBL/GenBank/DDBJ whole genome shotgun (WGS) entry which is preliminary data.</text>
</comment>
<dbReference type="EMBL" id="WMLF01000049">
    <property type="protein sequence ID" value="MBB1243038.1"/>
    <property type="molecule type" value="Genomic_DNA"/>
</dbReference>
<dbReference type="Proteomes" id="UP000766698">
    <property type="component" value="Unassembled WGS sequence"/>
</dbReference>
<evidence type="ECO:0000256" key="2">
    <source>
        <dbReference type="SAM" id="MobiDB-lite"/>
    </source>
</evidence>
<organism evidence="3 4">
    <name type="scientific">Streptomyces durbertensis</name>
    <dbReference type="NCBI Taxonomy" id="2448886"/>
    <lineage>
        <taxon>Bacteria</taxon>
        <taxon>Bacillati</taxon>
        <taxon>Actinomycetota</taxon>
        <taxon>Actinomycetes</taxon>
        <taxon>Kitasatosporales</taxon>
        <taxon>Streptomycetaceae</taxon>
        <taxon>Streptomyces</taxon>
    </lineage>
</organism>